<sequence length="254" mass="28850">MDACLYRTRVTHLRRAPVHHYFEHPGYSWYVDVDRLPSLPRWLRPFARFDPADHLDGAPGDTLRDRVDAFLRGHGVDLTGGRVTALLQARVLGYVFNPVTLYWCHDADGVLRHVVMEMHNTRGGRHAYLLPPGPDGVSMTPKQLRVSPFNGADGHYLVRAPHPDDALDITVSLHRNDEPAFIATVRGTRRPATLREVLRLQFTAPLAPLMTAVDLRIQHLTLWLRRVPVVRSDRRARERDAPSTELVAHAARSR</sequence>
<reference evidence="3" key="1">
    <citation type="submission" date="2016-09" db="EMBL/GenBank/DDBJ databases">
        <authorList>
            <person name="Greninger A.L."/>
            <person name="Jerome K.R."/>
            <person name="Mcnair B."/>
            <person name="Wallis C."/>
            <person name="Fang F."/>
        </authorList>
    </citation>
    <scope>NUCLEOTIDE SEQUENCE [LARGE SCALE GENOMIC DNA]</scope>
    <source>
        <strain evidence="3">M6</strain>
    </source>
</reference>
<feature type="region of interest" description="Disordered" evidence="1">
    <location>
        <begin position="233"/>
        <end position="254"/>
    </location>
</feature>
<dbReference type="PANTHER" id="PTHR33973:SF4">
    <property type="entry name" value="OS07G0153300 PROTEIN"/>
    <property type="match status" value="1"/>
</dbReference>
<evidence type="ECO:0008006" key="4">
    <source>
        <dbReference type="Google" id="ProtNLM"/>
    </source>
</evidence>
<comment type="caution">
    <text evidence="2">The sequence shown here is derived from an EMBL/GenBank/DDBJ whole genome shotgun (WGS) entry which is preliminary data.</text>
</comment>
<proteinExistence type="predicted"/>
<dbReference type="RefSeq" id="WP_069415595.1">
    <property type="nucleotide sequence ID" value="NZ_JACKUL010000022.1"/>
</dbReference>
<dbReference type="AlphaFoldDB" id="A0A1E3RE09"/>
<dbReference type="InterPro" id="IPR010775">
    <property type="entry name" value="DUF1365"/>
</dbReference>
<organism evidence="2 3">
    <name type="scientific">Mycolicibacterium flavescens</name>
    <name type="common">Mycobacterium flavescens</name>
    <dbReference type="NCBI Taxonomy" id="1776"/>
    <lineage>
        <taxon>Bacteria</taxon>
        <taxon>Bacillati</taxon>
        <taxon>Actinomycetota</taxon>
        <taxon>Actinomycetes</taxon>
        <taxon>Mycobacteriales</taxon>
        <taxon>Mycobacteriaceae</taxon>
        <taxon>Mycolicibacterium</taxon>
    </lineage>
</organism>
<dbReference type="STRING" id="1776.BHQ18_21110"/>
<evidence type="ECO:0000256" key="1">
    <source>
        <dbReference type="SAM" id="MobiDB-lite"/>
    </source>
</evidence>
<dbReference type="OrthoDB" id="9778801at2"/>
<protein>
    <recommendedName>
        <fullName evidence="4">DUF1365 domain-containing protein</fullName>
    </recommendedName>
</protein>
<evidence type="ECO:0000313" key="3">
    <source>
        <dbReference type="Proteomes" id="UP000094053"/>
    </source>
</evidence>
<dbReference type="Proteomes" id="UP000094053">
    <property type="component" value="Unassembled WGS sequence"/>
</dbReference>
<gene>
    <name evidence="2" type="ORF">BHQ18_21110</name>
</gene>
<accession>A0A1E3RE09</accession>
<dbReference type="EMBL" id="MIHA01000017">
    <property type="protein sequence ID" value="ODQ88079.1"/>
    <property type="molecule type" value="Genomic_DNA"/>
</dbReference>
<feature type="compositionally biased region" description="Basic and acidic residues" evidence="1">
    <location>
        <begin position="233"/>
        <end position="242"/>
    </location>
</feature>
<dbReference type="PANTHER" id="PTHR33973">
    <property type="entry name" value="OS07G0153300 PROTEIN"/>
    <property type="match status" value="1"/>
</dbReference>
<dbReference type="Pfam" id="PF07103">
    <property type="entry name" value="DUF1365"/>
    <property type="match status" value="1"/>
</dbReference>
<keyword evidence="3" id="KW-1185">Reference proteome</keyword>
<name>A0A1E3RE09_MYCFV</name>
<evidence type="ECO:0000313" key="2">
    <source>
        <dbReference type="EMBL" id="ODQ88079.1"/>
    </source>
</evidence>